<evidence type="ECO:0000256" key="5">
    <source>
        <dbReference type="ARBA" id="ARBA00023136"/>
    </source>
</evidence>
<dbReference type="Proteomes" id="UP001596174">
    <property type="component" value="Unassembled WGS sequence"/>
</dbReference>
<dbReference type="EMBL" id="JBHSQJ010000153">
    <property type="protein sequence ID" value="MFC5911275.1"/>
    <property type="molecule type" value="Genomic_DNA"/>
</dbReference>
<feature type="transmembrane region" description="Helical" evidence="6">
    <location>
        <begin position="127"/>
        <end position="147"/>
    </location>
</feature>
<evidence type="ECO:0000313" key="8">
    <source>
        <dbReference type="EMBL" id="MFC5911275.1"/>
    </source>
</evidence>
<comment type="caution">
    <text evidence="8">The sequence shown here is derived from an EMBL/GenBank/DDBJ whole genome shotgun (WGS) entry which is preliminary data.</text>
</comment>
<keyword evidence="2" id="KW-1003">Cell membrane</keyword>
<protein>
    <submittedName>
        <fullName evidence="8">Type II secretion system F family protein</fullName>
    </submittedName>
</protein>
<evidence type="ECO:0000256" key="1">
    <source>
        <dbReference type="ARBA" id="ARBA00004651"/>
    </source>
</evidence>
<keyword evidence="5 6" id="KW-0472">Membrane</keyword>
<proteinExistence type="predicted"/>
<evidence type="ECO:0000256" key="4">
    <source>
        <dbReference type="ARBA" id="ARBA00022989"/>
    </source>
</evidence>
<dbReference type="PANTHER" id="PTHR35007:SF1">
    <property type="entry name" value="PILUS ASSEMBLY PROTEIN"/>
    <property type="match status" value="1"/>
</dbReference>
<keyword evidence="9" id="KW-1185">Reference proteome</keyword>
<evidence type="ECO:0000259" key="7">
    <source>
        <dbReference type="Pfam" id="PF00482"/>
    </source>
</evidence>
<feature type="domain" description="Type II secretion system protein GspF" evidence="7">
    <location>
        <begin position="167"/>
        <end position="295"/>
    </location>
</feature>
<gene>
    <name evidence="8" type="ORF">ACFP3V_29225</name>
</gene>
<sequence>MIWDLVLGGGFGVALWALADGLRTRRATLAERIAAAHTLPTTSRPAPTLPTDAAGEEGGWVGGIGRPLAPLLAATGLPGRRLATDLRTLGIPADRFLAEKAATALLGLLAPQLAAIALTVIGTAPPWALPTAASVLLAAAGFFLPDLTARQRARELREEARHALSLFLDMTVIALHGGAGIQQALAQAAQAGHGRCFDELRAALTEAEITRQPPWGPLARLGERWDVRDLQGLAASVHLAGSEGARITASLTAKADSLRTTLLADSEARASSATERMSLPVVLLFAAFLLFVGYPACANALSGL</sequence>
<dbReference type="RefSeq" id="WP_380589950.1">
    <property type="nucleotide sequence ID" value="NZ_JBHSQJ010000153.1"/>
</dbReference>
<evidence type="ECO:0000256" key="2">
    <source>
        <dbReference type="ARBA" id="ARBA00022475"/>
    </source>
</evidence>
<dbReference type="PANTHER" id="PTHR35007">
    <property type="entry name" value="INTEGRAL MEMBRANE PROTEIN-RELATED"/>
    <property type="match status" value="1"/>
</dbReference>
<keyword evidence="3 6" id="KW-0812">Transmembrane</keyword>
<dbReference type="Pfam" id="PF00482">
    <property type="entry name" value="T2SSF"/>
    <property type="match status" value="1"/>
</dbReference>
<evidence type="ECO:0000313" key="9">
    <source>
        <dbReference type="Proteomes" id="UP001596174"/>
    </source>
</evidence>
<name>A0ABW1GBM6_9ACTN</name>
<feature type="transmembrane region" description="Helical" evidence="6">
    <location>
        <begin position="6"/>
        <end position="22"/>
    </location>
</feature>
<organism evidence="8 9">
    <name type="scientific">Streptacidiphilus monticola</name>
    <dbReference type="NCBI Taxonomy" id="2161674"/>
    <lineage>
        <taxon>Bacteria</taxon>
        <taxon>Bacillati</taxon>
        <taxon>Actinomycetota</taxon>
        <taxon>Actinomycetes</taxon>
        <taxon>Kitasatosporales</taxon>
        <taxon>Streptomycetaceae</taxon>
        <taxon>Streptacidiphilus</taxon>
    </lineage>
</organism>
<feature type="transmembrane region" description="Helical" evidence="6">
    <location>
        <begin position="101"/>
        <end position="121"/>
    </location>
</feature>
<evidence type="ECO:0000256" key="6">
    <source>
        <dbReference type="SAM" id="Phobius"/>
    </source>
</evidence>
<evidence type="ECO:0000256" key="3">
    <source>
        <dbReference type="ARBA" id="ARBA00022692"/>
    </source>
</evidence>
<accession>A0ABW1GBM6</accession>
<dbReference type="InterPro" id="IPR018076">
    <property type="entry name" value="T2SS_GspF_dom"/>
</dbReference>
<feature type="transmembrane region" description="Helical" evidence="6">
    <location>
        <begin position="279"/>
        <end position="301"/>
    </location>
</feature>
<comment type="subcellular location">
    <subcellularLocation>
        <location evidence="1">Cell membrane</location>
        <topology evidence="1">Multi-pass membrane protein</topology>
    </subcellularLocation>
</comment>
<keyword evidence="4 6" id="KW-1133">Transmembrane helix</keyword>
<reference evidence="9" key="1">
    <citation type="journal article" date="2019" name="Int. J. Syst. Evol. Microbiol.">
        <title>The Global Catalogue of Microorganisms (GCM) 10K type strain sequencing project: providing services to taxonomists for standard genome sequencing and annotation.</title>
        <authorList>
            <consortium name="The Broad Institute Genomics Platform"/>
            <consortium name="The Broad Institute Genome Sequencing Center for Infectious Disease"/>
            <person name="Wu L."/>
            <person name="Ma J."/>
        </authorList>
    </citation>
    <scope>NUCLEOTIDE SEQUENCE [LARGE SCALE GENOMIC DNA]</scope>
    <source>
        <strain evidence="9">JCM 4816</strain>
    </source>
</reference>